<evidence type="ECO:0000256" key="1">
    <source>
        <dbReference type="SAM" id="Phobius"/>
    </source>
</evidence>
<dbReference type="Gramene" id="KOM55897">
    <property type="protein sequence ID" value="KOM55897"/>
    <property type="gene ID" value="LR48_Vigan10g178900"/>
</dbReference>
<keyword evidence="1" id="KW-0812">Transmembrane</keyword>
<dbReference type="Proteomes" id="UP000053144">
    <property type="component" value="Chromosome 10"/>
</dbReference>
<protein>
    <submittedName>
        <fullName evidence="2">Uncharacterized protein</fullName>
    </submittedName>
</protein>
<keyword evidence="1" id="KW-0472">Membrane</keyword>
<keyword evidence="1" id="KW-1133">Transmembrane helix</keyword>
<accession>A0A0L9VLW8</accession>
<sequence>MPAPEKGNVAPYAPSSAFFLSAFTIPLGFQLLGSFAPLPIIPITYTIEGISDKKIIKLYAASPGLQCISLYEFITRISWPRDQAQASGGGGMFGAEAMIEDDLEEDSDAFEGI</sequence>
<organism evidence="2 3">
    <name type="scientific">Phaseolus angularis</name>
    <name type="common">Azuki bean</name>
    <name type="synonym">Vigna angularis</name>
    <dbReference type="NCBI Taxonomy" id="3914"/>
    <lineage>
        <taxon>Eukaryota</taxon>
        <taxon>Viridiplantae</taxon>
        <taxon>Streptophyta</taxon>
        <taxon>Embryophyta</taxon>
        <taxon>Tracheophyta</taxon>
        <taxon>Spermatophyta</taxon>
        <taxon>Magnoliopsida</taxon>
        <taxon>eudicotyledons</taxon>
        <taxon>Gunneridae</taxon>
        <taxon>Pentapetalae</taxon>
        <taxon>rosids</taxon>
        <taxon>fabids</taxon>
        <taxon>Fabales</taxon>
        <taxon>Fabaceae</taxon>
        <taxon>Papilionoideae</taxon>
        <taxon>50 kb inversion clade</taxon>
        <taxon>NPAAA clade</taxon>
        <taxon>indigoferoid/millettioid clade</taxon>
        <taxon>Phaseoleae</taxon>
        <taxon>Vigna</taxon>
    </lineage>
</organism>
<feature type="transmembrane region" description="Helical" evidence="1">
    <location>
        <begin position="12"/>
        <end position="32"/>
    </location>
</feature>
<name>A0A0L9VLW8_PHAAN</name>
<reference evidence="3" key="1">
    <citation type="journal article" date="2015" name="Proc. Natl. Acad. Sci. U.S.A.">
        <title>Genome sequencing of adzuki bean (Vigna angularis) provides insight into high starch and low fat accumulation and domestication.</title>
        <authorList>
            <person name="Yang K."/>
            <person name="Tian Z."/>
            <person name="Chen C."/>
            <person name="Luo L."/>
            <person name="Zhao B."/>
            <person name="Wang Z."/>
            <person name="Yu L."/>
            <person name="Li Y."/>
            <person name="Sun Y."/>
            <person name="Li W."/>
            <person name="Chen Y."/>
            <person name="Li Y."/>
            <person name="Zhang Y."/>
            <person name="Ai D."/>
            <person name="Zhao J."/>
            <person name="Shang C."/>
            <person name="Ma Y."/>
            <person name="Wu B."/>
            <person name="Wang M."/>
            <person name="Gao L."/>
            <person name="Sun D."/>
            <person name="Zhang P."/>
            <person name="Guo F."/>
            <person name="Wang W."/>
            <person name="Li Y."/>
            <person name="Wang J."/>
            <person name="Varshney R.K."/>
            <person name="Wang J."/>
            <person name="Ling H.Q."/>
            <person name="Wan P."/>
        </authorList>
    </citation>
    <scope>NUCLEOTIDE SEQUENCE</scope>
    <source>
        <strain evidence="3">cv. Jingnong 6</strain>
    </source>
</reference>
<evidence type="ECO:0000313" key="3">
    <source>
        <dbReference type="Proteomes" id="UP000053144"/>
    </source>
</evidence>
<gene>
    <name evidence="2" type="ORF">LR48_Vigan10g178900</name>
</gene>
<dbReference type="EMBL" id="CM003380">
    <property type="protein sequence ID" value="KOM55897.1"/>
    <property type="molecule type" value="Genomic_DNA"/>
</dbReference>
<evidence type="ECO:0000313" key="2">
    <source>
        <dbReference type="EMBL" id="KOM55897.1"/>
    </source>
</evidence>
<proteinExistence type="predicted"/>
<dbReference type="AlphaFoldDB" id="A0A0L9VLW8"/>